<dbReference type="Proteomes" id="UP001652621">
    <property type="component" value="Unplaced"/>
</dbReference>
<feature type="compositionally biased region" description="Acidic residues" evidence="1">
    <location>
        <begin position="223"/>
        <end position="248"/>
    </location>
</feature>
<dbReference type="GeneID" id="109614051"/>
<feature type="region of interest" description="Disordered" evidence="1">
    <location>
        <begin position="101"/>
        <end position="125"/>
    </location>
</feature>
<organism evidence="2 3">
    <name type="scientific">Musca domestica</name>
    <name type="common">House fly</name>
    <dbReference type="NCBI Taxonomy" id="7370"/>
    <lineage>
        <taxon>Eukaryota</taxon>
        <taxon>Metazoa</taxon>
        <taxon>Ecdysozoa</taxon>
        <taxon>Arthropoda</taxon>
        <taxon>Hexapoda</taxon>
        <taxon>Insecta</taxon>
        <taxon>Pterygota</taxon>
        <taxon>Neoptera</taxon>
        <taxon>Endopterygota</taxon>
        <taxon>Diptera</taxon>
        <taxon>Brachycera</taxon>
        <taxon>Muscomorpha</taxon>
        <taxon>Muscoidea</taxon>
        <taxon>Muscidae</taxon>
        <taxon>Musca</taxon>
    </lineage>
</organism>
<evidence type="ECO:0000256" key="1">
    <source>
        <dbReference type="SAM" id="MobiDB-lite"/>
    </source>
</evidence>
<name>A0ABM3V9G5_MUSDO</name>
<evidence type="ECO:0000313" key="3">
    <source>
        <dbReference type="RefSeq" id="XP_058982413.1"/>
    </source>
</evidence>
<gene>
    <name evidence="3" type="primary">LOC109614051</name>
</gene>
<proteinExistence type="predicted"/>
<keyword evidence="2" id="KW-1185">Reference proteome</keyword>
<feature type="compositionally biased region" description="Gly residues" evidence="1">
    <location>
        <begin position="145"/>
        <end position="164"/>
    </location>
</feature>
<sequence>MGNKFQDIYLPASDSQVLCRCPKSSGKRHRRRRRHWQRVTSSTKLLLQLVKVLLLITLCSSLVPGGVAKRARKSSHGKRFVIHVPLKIRTHHHMHTVYTHLQGGGGEGGGKNSHGGGGGGDSSKGATKQTIYKIMGYSTHHTSAGPGGGGGGGGGRGRGFGHGYGHSFRQGHRGGGGPAEGYGEINYDDYPNTSCASGGGGGGIPEDSLAHGDMIFNHYSRQDDEDDYPDLEELIEEEDEHEGDEWLE</sequence>
<feature type="region of interest" description="Disordered" evidence="1">
    <location>
        <begin position="139"/>
        <end position="185"/>
    </location>
</feature>
<evidence type="ECO:0000313" key="2">
    <source>
        <dbReference type="Proteomes" id="UP001652621"/>
    </source>
</evidence>
<accession>A0ABM3V9G5</accession>
<feature type="compositionally biased region" description="Gly residues" evidence="1">
    <location>
        <begin position="102"/>
        <end position="122"/>
    </location>
</feature>
<feature type="region of interest" description="Disordered" evidence="1">
    <location>
        <begin position="217"/>
        <end position="248"/>
    </location>
</feature>
<protein>
    <submittedName>
        <fullName evidence="3">Keratin, type I cytoskeletal 10</fullName>
    </submittedName>
</protein>
<dbReference type="RefSeq" id="XP_058982413.1">
    <property type="nucleotide sequence ID" value="XM_059126430.1"/>
</dbReference>
<reference evidence="3" key="1">
    <citation type="submission" date="2025-08" db="UniProtKB">
        <authorList>
            <consortium name="RefSeq"/>
        </authorList>
    </citation>
    <scope>IDENTIFICATION</scope>
    <source>
        <strain evidence="3">Aabys</strain>
        <tissue evidence="3">Whole body</tissue>
    </source>
</reference>